<feature type="compositionally biased region" description="Basic and acidic residues" evidence="1">
    <location>
        <begin position="46"/>
        <end position="77"/>
    </location>
</feature>
<feature type="compositionally biased region" description="Basic and acidic residues" evidence="1">
    <location>
        <begin position="105"/>
        <end position="116"/>
    </location>
</feature>
<proteinExistence type="predicted"/>
<gene>
    <name evidence="2" type="ORF">KEHDKFFH_07675</name>
</gene>
<dbReference type="InterPro" id="IPR010794">
    <property type="entry name" value="MalM"/>
</dbReference>
<protein>
    <recommendedName>
        <fullName evidence="4">DUF4124 domain-containing protein</fullName>
    </recommendedName>
</protein>
<sequence length="354" mass="39483">MCLSLAAVLGGCQIGGSTVSEREGYFTWVDEQGRVRYSPITGAEKKDLNRESAEVVEEVAKDVAEEQRDPESEEHPAQADNGASLESGPQENTEYTLENYPDAGELEKDGYVRPGERQPYFTWRDAEGNVRVSYYRPDTRSDLEKGLVAPPVQITEASVYHAGPDGADQTPVEGYDPDAFAILGIEAPTDDFFTRFSATCCESMDMRGRQKWQSGREFGVTLSDGSVTHPFLTGTSPYQLIALPDADKHASLVIRLRSYAKDGVFLPSLVFLDETMAPLRLVTDLVMDFTPENWHRRGYLEAWVPAFPRQGERWLVLFTREQDLEGQTVMESGDGPQKTPHITRGEIGLMQVEE</sequence>
<feature type="region of interest" description="Disordered" evidence="1">
    <location>
        <begin position="46"/>
        <end position="116"/>
    </location>
</feature>
<accession>A0A2S5ZB13</accession>
<comment type="caution">
    <text evidence="2">The sequence shown here is derived from an EMBL/GenBank/DDBJ whole genome shotgun (WGS) entry which is preliminary data.</text>
</comment>
<evidence type="ECO:0008006" key="4">
    <source>
        <dbReference type="Google" id="ProtNLM"/>
    </source>
</evidence>
<feature type="compositionally biased region" description="Polar residues" evidence="1">
    <location>
        <begin position="87"/>
        <end position="96"/>
    </location>
</feature>
<evidence type="ECO:0000313" key="2">
    <source>
        <dbReference type="EMBL" id="PPI84585.1"/>
    </source>
</evidence>
<dbReference type="EMBL" id="PSSX01000005">
    <property type="protein sequence ID" value="PPI84585.1"/>
    <property type="molecule type" value="Genomic_DNA"/>
</dbReference>
<dbReference type="RefSeq" id="WP_104321380.1">
    <property type="nucleotide sequence ID" value="NZ_PSSX01000005.1"/>
</dbReference>
<organism evidence="2 3">
    <name type="scientific">Marinobacter maroccanus</name>
    <dbReference type="NCBI Taxonomy" id="2055143"/>
    <lineage>
        <taxon>Bacteria</taxon>
        <taxon>Pseudomonadati</taxon>
        <taxon>Pseudomonadota</taxon>
        <taxon>Gammaproteobacteria</taxon>
        <taxon>Pseudomonadales</taxon>
        <taxon>Marinobacteraceae</taxon>
        <taxon>Marinobacter</taxon>
    </lineage>
</organism>
<keyword evidence="3" id="KW-1185">Reference proteome</keyword>
<dbReference type="GO" id="GO:0042597">
    <property type="term" value="C:periplasmic space"/>
    <property type="evidence" value="ECO:0007669"/>
    <property type="project" value="InterPro"/>
</dbReference>
<dbReference type="AlphaFoldDB" id="A0A2S5ZB13"/>
<dbReference type="GO" id="GO:0008643">
    <property type="term" value="P:carbohydrate transport"/>
    <property type="evidence" value="ECO:0007669"/>
    <property type="project" value="InterPro"/>
</dbReference>
<dbReference type="Pfam" id="PF07148">
    <property type="entry name" value="MalM"/>
    <property type="match status" value="1"/>
</dbReference>
<reference evidence="2 3" key="1">
    <citation type="submission" date="2018-01" db="EMBL/GenBank/DDBJ databases">
        <title>Complete genome sequences of the type strains of Marinobacter flavimaris and Marinobacter maroccanus.</title>
        <authorList>
            <person name="Palau M."/>
            <person name="Boujida N."/>
            <person name="Manresa A."/>
            <person name="Minana-Galbis D."/>
        </authorList>
    </citation>
    <scope>NUCLEOTIDE SEQUENCE [LARGE SCALE GENOMIC DNA]</scope>
    <source>
        <strain evidence="2 3">N4</strain>
    </source>
</reference>
<dbReference type="Proteomes" id="UP000239917">
    <property type="component" value="Unassembled WGS sequence"/>
</dbReference>
<evidence type="ECO:0000256" key="1">
    <source>
        <dbReference type="SAM" id="MobiDB-lite"/>
    </source>
</evidence>
<name>A0A2S5ZB13_9GAMM</name>
<dbReference type="OrthoDB" id="9813383at2"/>
<evidence type="ECO:0000313" key="3">
    <source>
        <dbReference type="Proteomes" id="UP000239917"/>
    </source>
</evidence>